<keyword evidence="2" id="KW-1185">Reference proteome</keyword>
<dbReference type="PROSITE" id="PS00412">
    <property type="entry name" value="NEUROMODULIN_1"/>
    <property type="match status" value="1"/>
</dbReference>
<dbReference type="Proteomes" id="UP000215914">
    <property type="component" value="Unassembled WGS sequence"/>
</dbReference>
<sequence length="161" mass="18783">MLCCLRRLNIQIAKERELAYETDVLQGEMENLKRFVPLTRQPGQLGFLEYTPAVVPSSGAAHSKHDRVRPDTVCYYGSDNTDSETALQFSYAKLEVGQNWLPYGDHSRKEATVLPKRDTNSSSCEVMRWNNDHWTFWGLMDSCWKLCQEQDFFHYHSDIHF</sequence>
<evidence type="ECO:0000313" key="1">
    <source>
        <dbReference type="EMBL" id="KAF5823647.1"/>
    </source>
</evidence>
<gene>
    <name evidence="1" type="ORF">HanXRQr2_Chr01g0040581</name>
</gene>
<accession>A0A9K3JZS7</accession>
<proteinExistence type="predicted"/>
<organism evidence="1 2">
    <name type="scientific">Helianthus annuus</name>
    <name type="common">Common sunflower</name>
    <dbReference type="NCBI Taxonomy" id="4232"/>
    <lineage>
        <taxon>Eukaryota</taxon>
        <taxon>Viridiplantae</taxon>
        <taxon>Streptophyta</taxon>
        <taxon>Embryophyta</taxon>
        <taxon>Tracheophyta</taxon>
        <taxon>Spermatophyta</taxon>
        <taxon>Magnoliopsida</taxon>
        <taxon>eudicotyledons</taxon>
        <taxon>Gunneridae</taxon>
        <taxon>Pentapetalae</taxon>
        <taxon>asterids</taxon>
        <taxon>campanulids</taxon>
        <taxon>Asterales</taxon>
        <taxon>Asteraceae</taxon>
        <taxon>Asteroideae</taxon>
        <taxon>Heliantheae alliance</taxon>
        <taxon>Heliantheae</taxon>
        <taxon>Helianthus</taxon>
    </lineage>
</organism>
<dbReference type="AlphaFoldDB" id="A0A9K3JZS7"/>
<comment type="caution">
    <text evidence="1">The sequence shown here is derived from an EMBL/GenBank/DDBJ whole genome shotgun (WGS) entry which is preliminary data.</text>
</comment>
<dbReference type="InterPro" id="IPR018243">
    <property type="entry name" value="Neuromodulin_palmitoyl_site"/>
</dbReference>
<reference evidence="1" key="2">
    <citation type="submission" date="2020-06" db="EMBL/GenBank/DDBJ databases">
        <title>Helianthus annuus Genome sequencing and assembly Release 2.</title>
        <authorList>
            <person name="Gouzy J."/>
            <person name="Langlade N."/>
            <person name="Munos S."/>
        </authorList>
    </citation>
    <scope>NUCLEOTIDE SEQUENCE</scope>
    <source>
        <tissue evidence="1">Leaves</tissue>
    </source>
</reference>
<reference evidence="1" key="1">
    <citation type="journal article" date="2017" name="Nature">
        <title>The sunflower genome provides insights into oil metabolism, flowering and Asterid evolution.</title>
        <authorList>
            <person name="Badouin H."/>
            <person name="Gouzy J."/>
            <person name="Grassa C.J."/>
            <person name="Murat F."/>
            <person name="Staton S.E."/>
            <person name="Cottret L."/>
            <person name="Lelandais-Briere C."/>
            <person name="Owens G.L."/>
            <person name="Carrere S."/>
            <person name="Mayjonade B."/>
            <person name="Legrand L."/>
            <person name="Gill N."/>
            <person name="Kane N.C."/>
            <person name="Bowers J.E."/>
            <person name="Hubner S."/>
            <person name="Bellec A."/>
            <person name="Berard A."/>
            <person name="Berges H."/>
            <person name="Blanchet N."/>
            <person name="Boniface M.C."/>
            <person name="Brunel D."/>
            <person name="Catrice O."/>
            <person name="Chaidir N."/>
            <person name="Claudel C."/>
            <person name="Donnadieu C."/>
            <person name="Faraut T."/>
            <person name="Fievet G."/>
            <person name="Helmstetter N."/>
            <person name="King M."/>
            <person name="Knapp S.J."/>
            <person name="Lai Z."/>
            <person name="Le Paslier M.C."/>
            <person name="Lippi Y."/>
            <person name="Lorenzon L."/>
            <person name="Mandel J.R."/>
            <person name="Marage G."/>
            <person name="Marchand G."/>
            <person name="Marquand E."/>
            <person name="Bret-Mestries E."/>
            <person name="Morien E."/>
            <person name="Nambeesan S."/>
            <person name="Nguyen T."/>
            <person name="Pegot-Espagnet P."/>
            <person name="Pouilly N."/>
            <person name="Raftis F."/>
            <person name="Sallet E."/>
            <person name="Schiex T."/>
            <person name="Thomas J."/>
            <person name="Vandecasteele C."/>
            <person name="Vares D."/>
            <person name="Vear F."/>
            <person name="Vautrin S."/>
            <person name="Crespi M."/>
            <person name="Mangin B."/>
            <person name="Burke J.M."/>
            <person name="Salse J."/>
            <person name="Munos S."/>
            <person name="Vincourt P."/>
            <person name="Rieseberg L.H."/>
            <person name="Langlade N.B."/>
        </authorList>
    </citation>
    <scope>NUCLEOTIDE SEQUENCE</scope>
    <source>
        <tissue evidence="1">Leaves</tissue>
    </source>
</reference>
<name>A0A9K3JZS7_HELAN</name>
<dbReference type="Gramene" id="mRNA:HanXRQr2_Chr01g0040581">
    <property type="protein sequence ID" value="mRNA:HanXRQr2_Chr01g0040581"/>
    <property type="gene ID" value="HanXRQr2_Chr01g0040581"/>
</dbReference>
<dbReference type="EMBL" id="MNCJ02000316">
    <property type="protein sequence ID" value="KAF5823647.1"/>
    <property type="molecule type" value="Genomic_DNA"/>
</dbReference>
<evidence type="ECO:0000313" key="2">
    <source>
        <dbReference type="Proteomes" id="UP000215914"/>
    </source>
</evidence>
<protein>
    <submittedName>
        <fullName evidence="1">Uncharacterized protein</fullName>
    </submittedName>
</protein>